<reference evidence="3" key="2">
    <citation type="submission" date="2025-09" db="UniProtKB">
        <authorList>
            <consortium name="Ensembl"/>
        </authorList>
    </citation>
    <scope>IDENTIFICATION</scope>
</reference>
<accession>A0A3Q2ZGE6</accession>
<dbReference type="STRING" id="109280.ENSHCOP00000025353"/>
<dbReference type="Ensembl" id="ENSHCOT00000019457.1">
    <property type="protein sequence ID" value="ENSHCOP00000025353.1"/>
    <property type="gene ID" value="ENSHCOG00000015442.1"/>
</dbReference>
<organism evidence="3 4">
    <name type="scientific">Hippocampus comes</name>
    <name type="common">Tiger tail seahorse</name>
    <dbReference type="NCBI Taxonomy" id="109280"/>
    <lineage>
        <taxon>Eukaryota</taxon>
        <taxon>Metazoa</taxon>
        <taxon>Chordata</taxon>
        <taxon>Craniata</taxon>
        <taxon>Vertebrata</taxon>
        <taxon>Euteleostomi</taxon>
        <taxon>Actinopterygii</taxon>
        <taxon>Neopterygii</taxon>
        <taxon>Teleostei</taxon>
        <taxon>Neoteleostei</taxon>
        <taxon>Acanthomorphata</taxon>
        <taxon>Syngnathiaria</taxon>
        <taxon>Syngnathiformes</taxon>
        <taxon>Syngnathoidei</taxon>
        <taxon>Syngnathidae</taxon>
        <taxon>Hippocampus</taxon>
    </lineage>
</organism>
<name>A0A3Q2ZGE6_HIPCM</name>
<protein>
    <submittedName>
        <fullName evidence="3">Growth arrest and DNA damage inducible beta</fullName>
    </submittedName>
</protein>
<dbReference type="Proteomes" id="UP000264820">
    <property type="component" value="Unplaced"/>
</dbReference>
<keyword evidence="4" id="KW-1185">Reference proteome</keyword>
<dbReference type="InterPro" id="IPR029064">
    <property type="entry name" value="Ribosomal_eL30-like_sf"/>
</dbReference>
<dbReference type="PANTHER" id="PTHR10411:SF5">
    <property type="entry name" value="GROWTH ARREST AND DNA DAMAGE-INDUCIBLE PROTEIN GADD45 BETA"/>
    <property type="match status" value="1"/>
</dbReference>
<dbReference type="Gene3D" id="3.30.1330.30">
    <property type="match status" value="1"/>
</dbReference>
<dbReference type="GO" id="GO:0005634">
    <property type="term" value="C:nucleus"/>
    <property type="evidence" value="ECO:0007669"/>
    <property type="project" value="InterPro"/>
</dbReference>
<dbReference type="GO" id="GO:0051726">
    <property type="term" value="P:regulation of cell cycle"/>
    <property type="evidence" value="ECO:0007669"/>
    <property type="project" value="InterPro"/>
</dbReference>
<dbReference type="PANTHER" id="PTHR10411">
    <property type="entry name" value="GROWTH ARREST AND DNA DAMAGE-INDUCIBLE PROTEIN GADD45"/>
    <property type="match status" value="1"/>
</dbReference>
<evidence type="ECO:0000313" key="4">
    <source>
        <dbReference type="Proteomes" id="UP000264820"/>
    </source>
</evidence>
<dbReference type="GeneTree" id="ENSGT00950000182964"/>
<proteinExistence type="inferred from homology"/>
<comment type="similarity">
    <text evidence="1">Belongs to the GADD45 family.</text>
</comment>
<dbReference type="GO" id="GO:0005737">
    <property type="term" value="C:cytoplasm"/>
    <property type="evidence" value="ECO:0007669"/>
    <property type="project" value="TreeGrafter"/>
</dbReference>
<feature type="domain" description="Ribosomal protein eL8/eL30/eS12/Gadd45" evidence="2">
    <location>
        <begin position="22"/>
        <end position="97"/>
    </location>
</feature>
<evidence type="ECO:0000313" key="3">
    <source>
        <dbReference type="Ensembl" id="ENSHCOP00000025353.1"/>
    </source>
</evidence>
<dbReference type="OMA" id="CMLVTNL"/>
<evidence type="ECO:0000259" key="2">
    <source>
        <dbReference type="Pfam" id="PF01248"/>
    </source>
</evidence>
<evidence type="ECO:0000256" key="1">
    <source>
        <dbReference type="ARBA" id="ARBA00007361"/>
    </source>
</evidence>
<dbReference type="InterPro" id="IPR024824">
    <property type="entry name" value="GADD45"/>
</dbReference>
<dbReference type="Pfam" id="PF01248">
    <property type="entry name" value="Ribosomal_L7Ae"/>
    <property type="match status" value="1"/>
</dbReference>
<sequence length="160" mass="17844">MQSVGVALEELLVTAQKQECVALEELLVTAQKQECLTVGIYESAQFLNTDPDSVVLCVLAADGDEADVALQIHFTLLQSFCCDSGITILRVSGVPRLRRLLASVDDNDDDEDNRRQDGDIHCMLVTNPQADHCRLREVGIYCQESLRVDQWVPELVLQDR</sequence>
<dbReference type="InterPro" id="IPR004038">
    <property type="entry name" value="Ribosomal_eL8/eL30/eS12/Gad45"/>
</dbReference>
<dbReference type="AlphaFoldDB" id="A0A3Q2ZGE6"/>
<reference evidence="3" key="1">
    <citation type="submission" date="2025-08" db="UniProtKB">
        <authorList>
            <consortium name="Ensembl"/>
        </authorList>
    </citation>
    <scope>IDENTIFICATION</scope>
</reference>